<dbReference type="InterPro" id="IPR002018">
    <property type="entry name" value="CarbesteraseB"/>
</dbReference>
<dbReference type="EC" id="3.1.1.-" evidence="3"/>
<dbReference type="InterPro" id="IPR019819">
    <property type="entry name" value="Carboxylesterase_B_CS"/>
</dbReference>
<dbReference type="Pfam" id="PF00135">
    <property type="entry name" value="COesterase"/>
    <property type="match status" value="1"/>
</dbReference>
<feature type="signal peptide" evidence="3">
    <location>
        <begin position="1"/>
        <end position="19"/>
    </location>
</feature>
<evidence type="ECO:0000313" key="6">
    <source>
        <dbReference type="Proteomes" id="UP000077521"/>
    </source>
</evidence>
<dbReference type="AlphaFoldDB" id="A0A177TUS2"/>
<evidence type="ECO:0000259" key="4">
    <source>
        <dbReference type="Pfam" id="PF00135"/>
    </source>
</evidence>
<comment type="similarity">
    <text evidence="1 3">Belongs to the type-B carboxylesterase/lipase family.</text>
</comment>
<organism evidence="5 6">
    <name type="scientific">Tilletia indica</name>
    <dbReference type="NCBI Taxonomy" id="43049"/>
    <lineage>
        <taxon>Eukaryota</taxon>
        <taxon>Fungi</taxon>
        <taxon>Dikarya</taxon>
        <taxon>Basidiomycota</taxon>
        <taxon>Ustilaginomycotina</taxon>
        <taxon>Exobasidiomycetes</taxon>
        <taxon>Tilletiales</taxon>
        <taxon>Tilletiaceae</taxon>
        <taxon>Tilletia</taxon>
    </lineage>
</organism>
<comment type="caution">
    <text evidence="5">The sequence shown here is derived from an EMBL/GenBank/DDBJ whole genome shotgun (WGS) entry which is preliminary data.</text>
</comment>
<keyword evidence="6" id="KW-1185">Reference proteome</keyword>
<dbReference type="PROSITE" id="PS00941">
    <property type="entry name" value="CARBOXYLESTERASE_B_2"/>
    <property type="match status" value="1"/>
</dbReference>
<dbReference type="ESTHER" id="9basi-a0a177tus2">
    <property type="family name" value="Fungal_carboxylesterase_lipase"/>
</dbReference>
<dbReference type="PROSITE" id="PS00122">
    <property type="entry name" value="CARBOXYLESTERASE_B_1"/>
    <property type="match status" value="1"/>
</dbReference>
<dbReference type="EMBL" id="LWDF02000050">
    <property type="protein sequence ID" value="KAE8258993.1"/>
    <property type="molecule type" value="Genomic_DNA"/>
</dbReference>
<proteinExistence type="inferred from homology"/>
<gene>
    <name evidence="5" type="ORF">A4X13_0g1301</name>
</gene>
<dbReference type="Proteomes" id="UP000077521">
    <property type="component" value="Unassembled WGS sequence"/>
</dbReference>
<name>A0A177TUS2_9BASI</name>
<feature type="chain" id="PRO_5035981482" description="Carboxylic ester hydrolase" evidence="3">
    <location>
        <begin position="20"/>
        <end position="582"/>
    </location>
</feature>
<dbReference type="Gene3D" id="3.40.50.1820">
    <property type="entry name" value="alpha/beta hydrolase"/>
    <property type="match status" value="1"/>
</dbReference>
<feature type="domain" description="Carboxylesterase type B" evidence="4">
    <location>
        <begin position="32"/>
        <end position="558"/>
    </location>
</feature>
<evidence type="ECO:0000256" key="1">
    <source>
        <dbReference type="ARBA" id="ARBA00005964"/>
    </source>
</evidence>
<evidence type="ECO:0000313" key="5">
    <source>
        <dbReference type="EMBL" id="KAE8258993.1"/>
    </source>
</evidence>
<sequence length="582" mass="62892">MHLRLLTSLACLVVAPAFAVLQSPLRTEASGPTVSISEGTYVGYSQPVDGQAVDFFLGMRYAKPPLGSLRFKKPVALSNSSQTRTAIEYGDGCLQGSPRDGFSEDCLYLNLIRPSRRTSYGKLPVMVFFHGGGFQYGTGNNQNGSRIVAESVKLNAPVIFVAINYRLGVFGFLGGSSVLSAARAGSATLNAGMYDTRMALQWVQAHISAFGGDPRRVTIAGQSAGAFIVGNNLLAQGGNVHGLFQGAIMESGSPGSASTLRPTHPKLDETFAKISQAVKCPTRPKDLSCLKSVTATSLLAAANIVTYSFAEVNQKGLLPFMPVQDFLDDGFWFSAQPRVLINRGKFSTVPIISGCNLDEGTGGAPHNLNTSADFEDWVREVAVINTANTTLVNRVLRNIFQLFPDDVTKGSPFPNQPNAASAGTTDLKDPFFPPSTNQFKRAAAFYGAWRYIGPHRKFLTKRYAARSSGIWSYNFAQQDKQVLPYLGATHSSELTYVFGNTTDYPSAGFYAPLSKTIQQAYISFVNYRDPRRIGNLIWPPYTASGLQALQLKGGATQVIKEDFRSAQLAYIKSSDAATVFSS</sequence>
<protein>
    <recommendedName>
        <fullName evidence="3">Carboxylic ester hydrolase</fullName>
        <ecNumber evidence="3">3.1.1.-</ecNumber>
    </recommendedName>
</protein>
<dbReference type="SUPFAM" id="SSF53474">
    <property type="entry name" value="alpha/beta-Hydrolases"/>
    <property type="match status" value="1"/>
</dbReference>
<reference evidence="5" key="1">
    <citation type="submission" date="2016-04" db="EMBL/GenBank/DDBJ databases">
        <authorList>
            <person name="Nguyen H.D."/>
            <person name="Samba Siva P."/>
            <person name="Cullis J."/>
            <person name="Levesque C.A."/>
            <person name="Hambleton S."/>
        </authorList>
    </citation>
    <scope>NUCLEOTIDE SEQUENCE</scope>
    <source>
        <strain evidence="5">DAOMC 236416</strain>
    </source>
</reference>
<reference evidence="5" key="2">
    <citation type="journal article" date="2019" name="IMA Fungus">
        <title>Genome sequencing and comparison of five Tilletia species to identify candidate genes for the detection of regulated species infecting wheat.</title>
        <authorList>
            <person name="Nguyen H.D.T."/>
            <person name="Sultana T."/>
            <person name="Kesanakurti P."/>
            <person name="Hambleton S."/>
        </authorList>
    </citation>
    <scope>NUCLEOTIDE SEQUENCE</scope>
    <source>
        <strain evidence="5">DAOMC 236416</strain>
    </source>
</reference>
<evidence type="ECO:0000256" key="3">
    <source>
        <dbReference type="RuleBase" id="RU361235"/>
    </source>
</evidence>
<dbReference type="GO" id="GO:0016787">
    <property type="term" value="F:hydrolase activity"/>
    <property type="evidence" value="ECO:0007669"/>
    <property type="project" value="UniProtKB-KW"/>
</dbReference>
<keyword evidence="2 3" id="KW-0378">Hydrolase</keyword>
<keyword evidence="3" id="KW-0732">Signal</keyword>
<dbReference type="InterPro" id="IPR029058">
    <property type="entry name" value="AB_hydrolase_fold"/>
</dbReference>
<accession>A0A177TUS2</accession>
<dbReference type="InterPro" id="IPR019826">
    <property type="entry name" value="Carboxylesterase_B_AS"/>
</dbReference>
<evidence type="ECO:0000256" key="2">
    <source>
        <dbReference type="ARBA" id="ARBA00022801"/>
    </source>
</evidence>
<dbReference type="PANTHER" id="PTHR11559">
    <property type="entry name" value="CARBOXYLESTERASE"/>
    <property type="match status" value="1"/>
</dbReference>
<dbReference type="InterPro" id="IPR050309">
    <property type="entry name" value="Type-B_Carboxylest/Lipase"/>
</dbReference>